<evidence type="ECO:0000313" key="2">
    <source>
        <dbReference type="Proteomes" id="UP000300879"/>
    </source>
</evidence>
<keyword evidence="1" id="KW-0808">Transferase</keyword>
<dbReference type="InterPro" id="IPR007577">
    <property type="entry name" value="GlycoTrfase_DXD_sugar-bd_CS"/>
</dbReference>
<dbReference type="RefSeq" id="WP_175415383.1">
    <property type="nucleotide sequence ID" value="NZ_CP040396.1"/>
</dbReference>
<dbReference type="AlphaFoldDB" id="A0A4P8XPF5"/>
<dbReference type="PROSITE" id="PS51257">
    <property type="entry name" value="PROKAR_LIPOPROTEIN"/>
    <property type="match status" value="1"/>
</dbReference>
<dbReference type="Gene3D" id="3.90.550.20">
    <property type="match status" value="1"/>
</dbReference>
<accession>A0A4P8XPF5</accession>
<dbReference type="PANTHER" id="PTHR46830">
    <property type="entry name" value="TRANSFERASE, PUTATIVE-RELATED"/>
    <property type="match status" value="1"/>
</dbReference>
<dbReference type="SUPFAM" id="SSF53448">
    <property type="entry name" value="Nucleotide-diphospho-sugar transferases"/>
    <property type="match status" value="1"/>
</dbReference>
<dbReference type="Pfam" id="PF04488">
    <property type="entry name" value="Gly_transf_sug"/>
    <property type="match status" value="1"/>
</dbReference>
<dbReference type="GO" id="GO:0016740">
    <property type="term" value="F:transferase activity"/>
    <property type="evidence" value="ECO:0007669"/>
    <property type="project" value="UniProtKB-KW"/>
</dbReference>
<reference evidence="1 2" key="1">
    <citation type="submission" date="2019-05" db="EMBL/GenBank/DDBJ databases">
        <authorList>
            <person name="Chen C."/>
        </authorList>
    </citation>
    <scope>NUCLEOTIDE SEQUENCE [LARGE SCALE GENOMIC DNA]</scope>
    <source>
        <strain evidence="1 2">HB172198</strain>
    </source>
</reference>
<name>A0A4P8XPF5_9BACL</name>
<dbReference type="InterPro" id="IPR029044">
    <property type="entry name" value="Nucleotide-diphossugar_trans"/>
</dbReference>
<dbReference type="EMBL" id="CP040396">
    <property type="protein sequence ID" value="QCT04817.1"/>
    <property type="molecule type" value="Genomic_DNA"/>
</dbReference>
<sequence>MTMIPKVFHFVFGLKPQTEPFHLSHYMAIASCIEVNRPERVYFHYEHLPYGEWWDRIKDSLVLHPIQQDESMAAYDYKDPSLEQYRYAHLSDISRLEMLLEYGGVYADIDTMFVRPIPEELYRHPCVMGHEKVDLNVSAAREAGGSLCNALIMAEPGSRFIQYWLDSIMQEFDGSWSAHSTFLPYRLSRSFPELVHVEPESSFFHLDWSREGIRRLFHQQVELPENVYSLHLWSHLWWNKERNDFTYFHAGRLTPHFIAHGSSTYSALGRPFLPQDEVYARSVYQREIWRNRVENLALFFRRIQRAWHD</sequence>
<evidence type="ECO:0000313" key="1">
    <source>
        <dbReference type="EMBL" id="QCT04817.1"/>
    </source>
</evidence>
<gene>
    <name evidence="1" type="ORF">E6C60_4112</name>
</gene>
<dbReference type="KEGG" id="palo:E6C60_4112"/>
<keyword evidence="2" id="KW-1185">Reference proteome</keyword>
<proteinExistence type="predicted"/>
<organism evidence="1 2">
    <name type="scientific">Paenibacillus algicola</name>
    <dbReference type="NCBI Taxonomy" id="2565926"/>
    <lineage>
        <taxon>Bacteria</taxon>
        <taxon>Bacillati</taxon>
        <taxon>Bacillota</taxon>
        <taxon>Bacilli</taxon>
        <taxon>Bacillales</taxon>
        <taxon>Paenibacillaceae</taxon>
        <taxon>Paenibacillus</taxon>
    </lineage>
</organism>
<dbReference type="Proteomes" id="UP000300879">
    <property type="component" value="Chromosome"/>
</dbReference>
<protein>
    <submittedName>
        <fullName evidence="1">Glycosyl transferase</fullName>
    </submittedName>
</protein>
<dbReference type="PANTHER" id="PTHR46830:SF2">
    <property type="entry name" value="ALPHA-1,4-N-ACETYLGLUCOSAMINYLTRANSFERASE"/>
    <property type="match status" value="1"/>
</dbReference>